<dbReference type="CDD" id="cd01561">
    <property type="entry name" value="CBS_like"/>
    <property type="match status" value="1"/>
</dbReference>
<evidence type="ECO:0000256" key="4">
    <source>
        <dbReference type="ARBA" id="ARBA00012041"/>
    </source>
</evidence>
<keyword evidence="7 11" id="KW-0456">Lyase</keyword>
<evidence type="ECO:0000259" key="13">
    <source>
        <dbReference type="PROSITE" id="PS51371"/>
    </source>
</evidence>
<dbReference type="Proteomes" id="UP001165060">
    <property type="component" value="Unassembled WGS sequence"/>
</dbReference>
<dbReference type="Pfam" id="PF00291">
    <property type="entry name" value="PALP"/>
    <property type="match status" value="1"/>
</dbReference>
<dbReference type="InterPro" id="IPR000644">
    <property type="entry name" value="CBS_dom"/>
</dbReference>
<keyword evidence="11" id="KW-0028">Amino-acid biosynthesis</keyword>
<comment type="cofactor">
    <cofactor evidence="1 11">
        <name>pyridoxal 5'-phosphate</name>
        <dbReference type="ChEBI" id="CHEBI:597326"/>
    </cofactor>
</comment>
<dbReference type="SMART" id="SM00116">
    <property type="entry name" value="CBS"/>
    <property type="match status" value="2"/>
</dbReference>
<dbReference type="Gene3D" id="3.10.580.10">
    <property type="entry name" value="CBS-domain"/>
    <property type="match status" value="1"/>
</dbReference>
<dbReference type="SUPFAM" id="SSF53686">
    <property type="entry name" value="Tryptophan synthase beta subunit-like PLP-dependent enzymes"/>
    <property type="match status" value="1"/>
</dbReference>
<evidence type="ECO:0000256" key="1">
    <source>
        <dbReference type="ARBA" id="ARBA00001933"/>
    </source>
</evidence>
<evidence type="ECO:0000256" key="5">
    <source>
        <dbReference type="ARBA" id="ARBA00022898"/>
    </source>
</evidence>
<dbReference type="Pfam" id="PF00571">
    <property type="entry name" value="CBS"/>
    <property type="match status" value="1"/>
</dbReference>
<dbReference type="SUPFAM" id="SSF54631">
    <property type="entry name" value="CBS-domain pair"/>
    <property type="match status" value="1"/>
</dbReference>
<evidence type="ECO:0000256" key="7">
    <source>
        <dbReference type="ARBA" id="ARBA00023239"/>
    </source>
</evidence>
<evidence type="ECO:0000313" key="14">
    <source>
        <dbReference type="EMBL" id="GMI19106.1"/>
    </source>
</evidence>
<dbReference type="PROSITE" id="PS51371">
    <property type="entry name" value="CBS"/>
    <property type="match status" value="1"/>
</dbReference>
<dbReference type="InterPro" id="IPR050214">
    <property type="entry name" value="Cys_Synth/Cystath_Beta-Synth"/>
</dbReference>
<gene>
    <name evidence="14" type="ORF">TeGR_g12288</name>
</gene>
<comment type="pathway">
    <text evidence="2">Amino-acid biosynthesis; L-cysteine biosynthesis; L-cysteine from L-homocysteine and L-serine: step 1/2.</text>
</comment>
<evidence type="ECO:0000313" key="15">
    <source>
        <dbReference type="Proteomes" id="UP001165060"/>
    </source>
</evidence>
<proteinExistence type="inferred from homology"/>
<feature type="region of interest" description="Disordered" evidence="12">
    <location>
        <begin position="1"/>
        <end position="21"/>
    </location>
</feature>
<evidence type="ECO:0000256" key="3">
    <source>
        <dbReference type="ARBA" id="ARBA00007103"/>
    </source>
</evidence>
<dbReference type="InterPro" id="IPR046342">
    <property type="entry name" value="CBS_dom_sf"/>
</dbReference>
<keyword evidence="11" id="KW-0198">Cysteine biosynthesis</keyword>
<dbReference type="EC" id="4.2.1.22" evidence="4 11"/>
<evidence type="ECO:0000256" key="6">
    <source>
        <dbReference type="ARBA" id="ARBA00023122"/>
    </source>
</evidence>
<organism evidence="14 15">
    <name type="scientific">Tetraparma gracilis</name>
    <dbReference type="NCBI Taxonomy" id="2962635"/>
    <lineage>
        <taxon>Eukaryota</taxon>
        <taxon>Sar</taxon>
        <taxon>Stramenopiles</taxon>
        <taxon>Ochrophyta</taxon>
        <taxon>Bolidophyceae</taxon>
        <taxon>Parmales</taxon>
        <taxon>Triparmaceae</taxon>
        <taxon>Tetraparma</taxon>
    </lineage>
</organism>
<evidence type="ECO:0000256" key="10">
    <source>
        <dbReference type="PROSITE-ProRule" id="PRU00703"/>
    </source>
</evidence>
<name>A0ABQ6M413_9STRA</name>
<dbReference type="PANTHER" id="PTHR10314">
    <property type="entry name" value="CYSTATHIONINE BETA-SYNTHASE"/>
    <property type="match status" value="1"/>
</dbReference>
<evidence type="ECO:0000256" key="11">
    <source>
        <dbReference type="RuleBase" id="RU361204"/>
    </source>
</evidence>
<comment type="caution">
    <text evidence="14">The sequence shown here is derived from an EMBL/GenBank/DDBJ whole genome shotgun (WGS) entry which is preliminary data.</text>
</comment>
<evidence type="ECO:0000256" key="2">
    <source>
        <dbReference type="ARBA" id="ARBA00005003"/>
    </source>
</evidence>
<feature type="domain" description="CBS" evidence="13">
    <location>
        <begin position="398"/>
        <end position="454"/>
    </location>
</feature>
<protein>
    <recommendedName>
        <fullName evidence="8 11">Cystathionine beta-synthase</fullName>
        <ecNumber evidence="4 11">4.2.1.22</ecNumber>
    </recommendedName>
</protein>
<dbReference type="InterPro" id="IPR001216">
    <property type="entry name" value="P-phosphate_BS"/>
</dbReference>
<evidence type="ECO:0000256" key="8">
    <source>
        <dbReference type="ARBA" id="ARBA00026192"/>
    </source>
</evidence>
<dbReference type="PROSITE" id="PS00901">
    <property type="entry name" value="CYS_SYNTHASE"/>
    <property type="match status" value="1"/>
</dbReference>
<dbReference type="CDD" id="cd04608">
    <property type="entry name" value="CBS_pair_CBS"/>
    <property type="match status" value="1"/>
</dbReference>
<comment type="catalytic activity">
    <reaction evidence="9 11">
        <text>L-homocysteine + L-serine = L,L-cystathionine + H2O</text>
        <dbReference type="Rhea" id="RHEA:10112"/>
        <dbReference type="ChEBI" id="CHEBI:15377"/>
        <dbReference type="ChEBI" id="CHEBI:33384"/>
        <dbReference type="ChEBI" id="CHEBI:58161"/>
        <dbReference type="ChEBI" id="CHEBI:58199"/>
        <dbReference type="EC" id="4.2.1.22"/>
    </reaction>
</comment>
<evidence type="ECO:0000256" key="12">
    <source>
        <dbReference type="SAM" id="MobiDB-lite"/>
    </source>
</evidence>
<dbReference type="NCBIfam" id="TIGR01137">
    <property type="entry name" value="cysta_beta"/>
    <property type="match status" value="1"/>
</dbReference>
<comment type="similarity">
    <text evidence="3 11">Belongs to the cysteine synthase/cystathionine beta-synthase family.</text>
</comment>
<sequence>MAKTTKRAAPAVQQPADAKRLKEMGITPAEKQATRWLAETKPRERVNETPKAMETALENIGNTPLIRCRKLEEEYGLECEMWAKCEFYNAGGSVKDRIGKRMVLDAEASGRLKKGDTIIEPTSGNTGIGLALCAAIKGYKCIICLPEKMSNEKIYVLKALGAQIVRTPTEAAWDAPESHISVAKRLNAEIPNSHILDQYANHGNPLAHYDGTAEEILFQTNNQVDMLVAGAGTGGTITGISMKLKEQCPNIKIVGVDPCGSILAIPDTLNDFKRNQGNLVEGIGYDFIPEVLDRSIVDQWVKSDDEESFLMMRKMIAKEGLLCGGSCGSAMYCALKAAKQLKKGQKCVVVLADSVRNYMTKALSDDWMIDNGFADNDIIKAKTFSQHWWDQKKVCELDIKTPLTITNSVTVRDAIALLKREGFDMVPVLSDDGSILGVATEGNMTAKILAGKAGLDDPVSAIMYKKFAKVAMNDTLGSLAGKFDHEAHALVVTEQTTVGSTGASTTKSVVSGIVTRIDMLDFISKAEAKK</sequence>
<dbReference type="InterPro" id="IPR036052">
    <property type="entry name" value="TrpB-like_PALP_sf"/>
</dbReference>
<accession>A0ABQ6M413</accession>
<reference evidence="14 15" key="1">
    <citation type="journal article" date="2023" name="Commun. Biol.">
        <title>Genome analysis of Parmales, the sister group of diatoms, reveals the evolutionary specialization of diatoms from phago-mixotrophs to photoautotrophs.</title>
        <authorList>
            <person name="Ban H."/>
            <person name="Sato S."/>
            <person name="Yoshikawa S."/>
            <person name="Yamada K."/>
            <person name="Nakamura Y."/>
            <person name="Ichinomiya M."/>
            <person name="Sato N."/>
            <person name="Blanc-Mathieu R."/>
            <person name="Endo H."/>
            <person name="Kuwata A."/>
            <person name="Ogata H."/>
        </authorList>
    </citation>
    <scope>NUCLEOTIDE SEQUENCE [LARGE SCALE GENOMIC DNA]</scope>
</reference>
<keyword evidence="15" id="KW-1185">Reference proteome</keyword>
<dbReference type="InterPro" id="IPR001926">
    <property type="entry name" value="TrpB-like_PALP"/>
</dbReference>
<dbReference type="InterPro" id="IPR005857">
    <property type="entry name" value="Cysta_beta_synth"/>
</dbReference>
<dbReference type="InterPro" id="IPR046353">
    <property type="entry name" value="CBS_C"/>
</dbReference>
<dbReference type="Gene3D" id="3.40.50.1100">
    <property type="match status" value="2"/>
</dbReference>
<keyword evidence="5 11" id="KW-0663">Pyridoxal phosphate</keyword>
<keyword evidence="6 10" id="KW-0129">CBS domain</keyword>
<dbReference type="EMBL" id="BRYB01002407">
    <property type="protein sequence ID" value="GMI19106.1"/>
    <property type="molecule type" value="Genomic_DNA"/>
</dbReference>
<evidence type="ECO:0000256" key="9">
    <source>
        <dbReference type="ARBA" id="ARBA00047490"/>
    </source>
</evidence>